<feature type="transmembrane region" description="Helical" evidence="7">
    <location>
        <begin position="84"/>
        <end position="107"/>
    </location>
</feature>
<evidence type="ECO:0000256" key="7">
    <source>
        <dbReference type="SAM" id="Phobius"/>
    </source>
</evidence>
<comment type="subcellular location">
    <subcellularLocation>
        <location evidence="1">Membrane</location>
        <topology evidence="1">Multi-pass membrane protein</topology>
    </subcellularLocation>
</comment>
<dbReference type="Proteomes" id="UP000796761">
    <property type="component" value="Unassembled WGS sequence"/>
</dbReference>
<comment type="caution">
    <text evidence="8">The sequence shown here is derived from an EMBL/GenBank/DDBJ whole genome shotgun (WGS) entry which is preliminary data.</text>
</comment>
<evidence type="ECO:0000256" key="3">
    <source>
        <dbReference type="ARBA" id="ARBA00022692"/>
    </source>
</evidence>
<evidence type="ECO:0008006" key="10">
    <source>
        <dbReference type="Google" id="ProtNLM"/>
    </source>
</evidence>
<evidence type="ECO:0000256" key="1">
    <source>
        <dbReference type="ARBA" id="ARBA00004141"/>
    </source>
</evidence>
<dbReference type="OrthoDB" id="8951938at2759"/>
<dbReference type="EMBL" id="SWJQ01000607">
    <property type="protein sequence ID" value="TRZ12244.1"/>
    <property type="molecule type" value="Genomic_DNA"/>
</dbReference>
<reference evidence="8" key="1">
    <citation type="submission" date="2019-04" db="EMBL/GenBank/DDBJ databases">
        <title>Genome assembly of Zosterops borbonicus 15179.</title>
        <authorList>
            <person name="Leroy T."/>
            <person name="Anselmetti Y."/>
            <person name="Tilak M.-K."/>
            <person name="Nabholz B."/>
        </authorList>
    </citation>
    <scope>NUCLEOTIDE SEQUENCE</scope>
    <source>
        <strain evidence="8">HGM_15179</strain>
        <tissue evidence="8">Muscle</tissue>
    </source>
</reference>
<evidence type="ECO:0000313" key="8">
    <source>
        <dbReference type="EMBL" id="TRZ12244.1"/>
    </source>
</evidence>
<keyword evidence="5 7" id="KW-0472">Membrane</keyword>
<protein>
    <recommendedName>
        <fullName evidence="10">Membrane-spanning 4-domains subfamily A member 12</fullName>
    </recommendedName>
</protein>
<keyword evidence="4 7" id="KW-1133">Transmembrane helix</keyword>
<gene>
    <name evidence="8" type="ORF">HGM15179_014871</name>
</gene>
<evidence type="ECO:0000256" key="6">
    <source>
        <dbReference type="SAM" id="MobiDB-lite"/>
    </source>
</evidence>
<evidence type="ECO:0000256" key="2">
    <source>
        <dbReference type="ARBA" id="ARBA00009565"/>
    </source>
</evidence>
<evidence type="ECO:0000256" key="5">
    <source>
        <dbReference type="ARBA" id="ARBA00023136"/>
    </source>
</evidence>
<dbReference type="AlphaFoldDB" id="A0A8K1LFM6"/>
<dbReference type="InterPro" id="IPR007237">
    <property type="entry name" value="CD20-like"/>
</dbReference>
<keyword evidence="3 7" id="KW-0812">Transmembrane</keyword>
<comment type="similarity">
    <text evidence="2">Belongs to the MS4A family.</text>
</comment>
<dbReference type="InterPro" id="IPR030417">
    <property type="entry name" value="MS4A"/>
</dbReference>
<keyword evidence="9" id="KW-1185">Reference proteome</keyword>
<feature type="transmembrane region" description="Helical" evidence="7">
    <location>
        <begin position="39"/>
        <end position="63"/>
    </location>
</feature>
<feature type="transmembrane region" description="Helical" evidence="7">
    <location>
        <begin position="299"/>
        <end position="321"/>
    </location>
</feature>
<dbReference type="PANTHER" id="PTHR23320">
    <property type="entry name" value="MEMBRANE-SPANNING 4-DOMAINS SUBFAMILY A MS4A -RELATED"/>
    <property type="match status" value="1"/>
</dbReference>
<feature type="transmembrane region" description="Helical" evidence="7">
    <location>
        <begin position="239"/>
        <end position="261"/>
    </location>
</feature>
<dbReference type="PANTHER" id="PTHR23320:SF155">
    <property type="entry name" value="MEMBRANE-SPANNING 4-DOMAINS SUBFAMILY A MEMBER 8"/>
    <property type="match status" value="1"/>
</dbReference>
<name>A0A8K1LFM6_9PASS</name>
<evidence type="ECO:0000256" key="4">
    <source>
        <dbReference type="ARBA" id="ARBA00022989"/>
    </source>
</evidence>
<organism evidence="8 9">
    <name type="scientific">Zosterops borbonicus</name>
    <dbReference type="NCBI Taxonomy" id="364589"/>
    <lineage>
        <taxon>Eukaryota</taxon>
        <taxon>Metazoa</taxon>
        <taxon>Chordata</taxon>
        <taxon>Craniata</taxon>
        <taxon>Vertebrata</taxon>
        <taxon>Euteleostomi</taxon>
        <taxon>Archelosauria</taxon>
        <taxon>Archosauria</taxon>
        <taxon>Dinosauria</taxon>
        <taxon>Saurischia</taxon>
        <taxon>Theropoda</taxon>
        <taxon>Coelurosauria</taxon>
        <taxon>Aves</taxon>
        <taxon>Neognathae</taxon>
        <taxon>Neoaves</taxon>
        <taxon>Telluraves</taxon>
        <taxon>Australaves</taxon>
        <taxon>Passeriformes</taxon>
        <taxon>Sylvioidea</taxon>
        <taxon>Zosteropidae</taxon>
        <taxon>Zosterops</taxon>
    </lineage>
</organism>
<feature type="transmembrane region" description="Helical" evidence="7">
    <location>
        <begin position="12"/>
        <end position="33"/>
    </location>
</feature>
<feature type="transmembrane region" description="Helical" evidence="7">
    <location>
        <begin position="362"/>
        <end position="381"/>
    </location>
</feature>
<dbReference type="GO" id="GO:0016020">
    <property type="term" value="C:membrane"/>
    <property type="evidence" value="ECO:0007669"/>
    <property type="project" value="UniProtKB-SubCell"/>
</dbReference>
<evidence type="ECO:0000313" key="9">
    <source>
        <dbReference type="Proteomes" id="UP000796761"/>
    </source>
</evidence>
<proteinExistence type="inferred from homology"/>
<accession>A0A8K1LFM6</accession>
<feature type="transmembrane region" description="Helical" evidence="7">
    <location>
        <begin position="113"/>
        <end position="142"/>
    </location>
</feature>
<dbReference type="Pfam" id="PF04103">
    <property type="entry name" value="CD20"/>
    <property type="match status" value="2"/>
</dbReference>
<feature type="transmembrane region" description="Helical" evidence="7">
    <location>
        <begin position="267"/>
        <end position="290"/>
    </location>
</feature>
<feature type="region of interest" description="Disordered" evidence="6">
    <location>
        <begin position="403"/>
        <end position="423"/>
    </location>
</feature>
<sequence>MYTAETLPKGKNRVMGTIQIMTGFLHIGFGIVLTTLTNVYTSVFVIGEIPFLGGVSFIISGCLSIGAEKSPTECAVKGSQTMNVISAIFALLGIVAFIVDLNLNGLYRSSFNYYSYLVLLAGNGISIVLLIFTILEFCIAVATANFWCRATRLSSNEAMLIVPSATRVDLAVPPAELPQPPSYTEAMATTTVTDAGSVRIITEVIPATDPRAAQLASGSQAPARTSFQTQGFRRAHPKVLGTIHIFSGIIHISFGIILTLWEHRNPSLPVASGILFWLGILLLVSGSLLVESEKRDSPVLVKTCYVVNVGVVLGTLVATGIHGTAITRNMPGCEKPRPFQARPEWCVHMEGKILSNGLDSTLALLGLLEFCVAVAVLAFGYDTFRQHTYTQLVREAGILGSPRNAHPHPFLPPKGRSNPSVPE</sequence>